<evidence type="ECO:0000256" key="1">
    <source>
        <dbReference type="SAM" id="MobiDB-lite"/>
    </source>
</evidence>
<organism evidence="2 3">
    <name type="scientific">Coprinellus micaceus</name>
    <name type="common">Glistening ink-cap mushroom</name>
    <name type="synonym">Coprinus micaceus</name>
    <dbReference type="NCBI Taxonomy" id="71717"/>
    <lineage>
        <taxon>Eukaryota</taxon>
        <taxon>Fungi</taxon>
        <taxon>Dikarya</taxon>
        <taxon>Basidiomycota</taxon>
        <taxon>Agaricomycotina</taxon>
        <taxon>Agaricomycetes</taxon>
        <taxon>Agaricomycetidae</taxon>
        <taxon>Agaricales</taxon>
        <taxon>Agaricineae</taxon>
        <taxon>Psathyrellaceae</taxon>
        <taxon>Coprinellus</taxon>
    </lineage>
</organism>
<gene>
    <name evidence="2" type="ORF">FA13DRAFT_110234</name>
</gene>
<dbReference type="EMBL" id="QPFP01000011">
    <property type="protein sequence ID" value="TEB33756.1"/>
    <property type="molecule type" value="Genomic_DNA"/>
</dbReference>
<evidence type="ECO:0000313" key="3">
    <source>
        <dbReference type="Proteomes" id="UP000298030"/>
    </source>
</evidence>
<accession>A0A4Y7THW6</accession>
<reference evidence="2 3" key="1">
    <citation type="journal article" date="2019" name="Nat. Ecol. Evol.">
        <title>Megaphylogeny resolves global patterns of mushroom evolution.</title>
        <authorList>
            <person name="Varga T."/>
            <person name="Krizsan K."/>
            <person name="Foldi C."/>
            <person name="Dima B."/>
            <person name="Sanchez-Garcia M."/>
            <person name="Sanchez-Ramirez S."/>
            <person name="Szollosi G.J."/>
            <person name="Szarkandi J.G."/>
            <person name="Papp V."/>
            <person name="Albert L."/>
            <person name="Andreopoulos W."/>
            <person name="Angelini C."/>
            <person name="Antonin V."/>
            <person name="Barry K.W."/>
            <person name="Bougher N.L."/>
            <person name="Buchanan P."/>
            <person name="Buyck B."/>
            <person name="Bense V."/>
            <person name="Catcheside P."/>
            <person name="Chovatia M."/>
            <person name="Cooper J."/>
            <person name="Damon W."/>
            <person name="Desjardin D."/>
            <person name="Finy P."/>
            <person name="Geml J."/>
            <person name="Haridas S."/>
            <person name="Hughes K."/>
            <person name="Justo A."/>
            <person name="Karasinski D."/>
            <person name="Kautmanova I."/>
            <person name="Kiss B."/>
            <person name="Kocsube S."/>
            <person name="Kotiranta H."/>
            <person name="LaButti K.M."/>
            <person name="Lechner B.E."/>
            <person name="Liimatainen K."/>
            <person name="Lipzen A."/>
            <person name="Lukacs Z."/>
            <person name="Mihaltcheva S."/>
            <person name="Morgado L.N."/>
            <person name="Niskanen T."/>
            <person name="Noordeloos M.E."/>
            <person name="Ohm R.A."/>
            <person name="Ortiz-Santana B."/>
            <person name="Ovrebo C."/>
            <person name="Racz N."/>
            <person name="Riley R."/>
            <person name="Savchenko A."/>
            <person name="Shiryaev A."/>
            <person name="Soop K."/>
            <person name="Spirin V."/>
            <person name="Szebenyi C."/>
            <person name="Tomsovsky M."/>
            <person name="Tulloss R.E."/>
            <person name="Uehling J."/>
            <person name="Grigoriev I.V."/>
            <person name="Vagvolgyi C."/>
            <person name="Papp T."/>
            <person name="Martin F.M."/>
            <person name="Miettinen O."/>
            <person name="Hibbett D.S."/>
            <person name="Nagy L.G."/>
        </authorList>
    </citation>
    <scope>NUCLEOTIDE SEQUENCE [LARGE SCALE GENOMIC DNA]</scope>
    <source>
        <strain evidence="2 3">FP101781</strain>
    </source>
</reference>
<proteinExistence type="predicted"/>
<dbReference type="STRING" id="71717.A0A4Y7THW6"/>
<keyword evidence="3" id="KW-1185">Reference proteome</keyword>
<dbReference type="OrthoDB" id="3249923at2759"/>
<feature type="compositionally biased region" description="Acidic residues" evidence="1">
    <location>
        <begin position="48"/>
        <end position="61"/>
    </location>
</feature>
<dbReference type="Proteomes" id="UP000298030">
    <property type="component" value="Unassembled WGS sequence"/>
</dbReference>
<evidence type="ECO:0000313" key="2">
    <source>
        <dbReference type="EMBL" id="TEB33756.1"/>
    </source>
</evidence>
<comment type="caution">
    <text evidence="2">The sequence shown here is derived from an EMBL/GenBank/DDBJ whole genome shotgun (WGS) entry which is preliminary data.</text>
</comment>
<protein>
    <submittedName>
        <fullName evidence="2">Uncharacterized protein</fullName>
    </submittedName>
</protein>
<feature type="region of interest" description="Disordered" evidence="1">
    <location>
        <begin position="309"/>
        <end position="436"/>
    </location>
</feature>
<feature type="compositionally biased region" description="Low complexity" evidence="1">
    <location>
        <begin position="369"/>
        <end position="402"/>
    </location>
</feature>
<feature type="region of interest" description="Disordered" evidence="1">
    <location>
        <begin position="1"/>
        <end position="85"/>
    </location>
</feature>
<dbReference type="AlphaFoldDB" id="A0A4Y7THW6"/>
<feature type="compositionally biased region" description="Low complexity" evidence="1">
    <location>
        <begin position="311"/>
        <end position="353"/>
    </location>
</feature>
<name>A0A4Y7THW6_COPMI</name>
<sequence length="576" mass="63983">MIASEKSSPSPSPEPSYPARRTNTVTKKVGQSVGVFKAARKVDFVPTDSDDESEENSDDDKSDSSSSSRRSTHQPVDDSEEENELKVKLEEDEFAGLRPFGPPELIRLDSPPPITIPLPQIDSEYSANPFPPRLAVALSSLTPVVTSLRLHESRQLPFLVRNLRRGFLLRCKALGMSLKDGVKDVSLRVKYQHVDEIEHQVLLRKWKCPICSLHGELPNQGVLASHLEWDHAELFVEWEQTTSNSWTVNILVPEVVPALNLPDEDHPQEEDETAGSLIPYHDASMDVDIPTGPGPVVPANRRETLFPSITVSPSASARPSPSSSVEPVRLPPVSATPETSASPAPASLVSPTPFGDIKSKGKQRMYYQPTPSTTTPSARGQSTTATGTSTTGRSTTSGGTARMPSTAFVGPDGKRYPTPPPPDDPLGPSARQPYLPAEPLYPGGQTVYYSCRPGGATLYDLLNTLPMEPYGILDWAVLDREEEIFESDEVKDEYKVMHALWARWIFLNRTRFLSNYYKGTISFIEEYWKMIHRAAGWDALRYWLLILLANRFLTAKEVATLLKRYEAYTGMDHWKE</sequence>